<evidence type="ECO:0000313" key="9">
    <source>
        <dbReference type="Proteomes" id="UP000187209"/>
    </source>
</evidence>
<dbReference type="Gene3D" id="2.130.10.10">
    <property type="entry name" value="YVTN repeat-like/Quinoprotein amine dehydrogenase"/>
    <property type="match status" value="1"/>
</dbReference>
<keyword evidence="9" id="KW-1185">Reference proteome</keyword>
<feature type="repeat" description="WD" evidence="5">
    <location>
        <begin position="300"/>
        <end position="344"/>
    </location>
</feature>
<evidence type="ECO:0000256" key="5">
    <source>
        <dbReference type="PROSITE-ProRule" id="PRU00221"/>
    </source>
</evidence>
<dbReference type="InterPro" id="IPR033010">
    <property type="entry name" value="Cdc20/Fizzy"/>
</dbReference>
<evidence type="ECO:0000256" key="2">
    <source>
        <dbReference type="ARBA" id="ARBA00022574"/>
    </source>
</evidence>
<dbReference type="InterPro" id="IPR036322">
    <property type="entry name" value="WD40_repeat_dom_sf"/>
</dbReference>
<keyword evidence="4" id="KW-0131">Cell cycle</keyword>
<dbReference type="AlphaFoldDB" id="A0A1R2B7Q6"/>
<comment type="caution">
    <text evidence="8">The sequence shown here is derived from an EMBL/GenBank/DDBJ whole genome shotgun (WGS) entry which is preliminary data.</text>
</comment>
<evidence type="ECO:0000256" key="1">
    <source>
        <dbReference type="ARBA" id="ARBA00006445"/>
    </source>
</evidence>
<evidence type="ECO:0000313" key="8">
    <source>
        <dbReference type="EMBL" id="OMJ72801.1"/>
    </source>
</evidence>
<feature type="repeat" description="WD" evidence="5">
    <location>
        <begin position="258"/>
        <end position="299"/>
    </location>
</feature>
<evidence type="ECO:0000256" key="6">
    <source>
        <dbReference type="SAM" id="MobiDB-lite"/>
    </source>
</evidence>
<gene>
    <name evidence="8" type="ORF">SteCoe_28661</name>
</gene>
<evidence type="ECO:0000259" key="7">
    <source>
        <dbReference type="Pfam" id="PF24807"/>
    </source>
</evidence>
<dbReference type="PANTHER" id="PTHR19918:SF1">
    <property type="entry name" value="FIZZY-RELATED PROTEIN HOMOLOG"/>
    <property type="match status" value="1"/>
</dbReference>
<dbReference type="EMBL" id="MPUH01000872">
    <property type="protein sequence ID" value="OMJ72801.1"/>
    <property type="molecule type" value="Genomic_DNA"/>
</dbReference>
<dbReference type="OrthoDB" id="10263272at2759"/>
<sequence length="443" mass="50168">MNTPKKSFDTPPGRSGKSSGCKNFSPLNDDGGRFIPNRVSSNLKLLFEKAEIDYKPEKTEDSCHKFSDFLHSQLFKSPTNDHKSHNNFFKYKPPLFPGLENKENQPYSMFEQTTSFETQSLRKFTKTPFKILDAPNLRDDFYIDVVSWSTKNVIAIGLHNEVYLWNAETLKVRCLCSFVGDSVASVNWNHNGDTLAVGTEKGRLHIYDINSLSIIYNISNHLSRIGTMSWNHHLLSSGSRDGNIIHQDMRSGSLCSKVYAHRQEICKIKWSNGGDYLVSGGNDNRIMLWSSLNQNPVHTFTGHNAAVKALDWCPYSSNILASGGGTADKTIRLWNINSFEQTNCIETNSQVCNMRFSQNTHELVTSHGYSENLINIWKYPCLQPVGELRGHNSRVLYMDLSPDKETVVTGAGDETLRFWKLFPINEQENFVSSSVSLSLNEVR</sequence>
<protein>
    <recommendedName>
        <fullName evidence="7">CDC20/Fizzy WD40 domain-containing protein</fullName>
    </recommendedName>
</protein>
<feature type="region of interest" description="Disordered" evidence="6">
    <location>
        <begin position="1"/>
        <end position="27"/>
    </location>
</feature>
<evidence type="ECO:0000256" key="3">
    <source>
        <dbReference type="ARBA" id="ARBA00022737"/>
    </source>
</evidence>
<dbReference type="InterPro" id="IPR019775">
    <property type="entry name" value="WD40_repeat_CS"/>
</dbReference>
<dbReference type="GO" id="GO:1990757">
    <property type="term" value="F:ubiquitin ligase activator activity"/>
    <property type="evidence" value="ECO:0007669"/>
    <property type="project" value="TreeGrafter"/>
</dbReference>
<dbReference type="PANTHER" id="PTHR19918">
    <property type="entry name" value="CELL DIVISION CYCLE 20 CDC20 FIZZY -RELATED"/>
    <property type="match status" value="1"/>
</dbReference>
<dbReference type="InterPro" id="IPR001680">
    <property type="entry name" value="WD40_rpt"/>
</dbReference>
<keyword evidence="3" id="KW-0677">Repeat</keyword>
<reference evidence="8 9" key="1">
    <citation type="submission" date="2016-11" db="EMBL/GenBank/DDBJ databases">
        <title>The macronuclear genome of Stentor coeruleus: a giant cell with tiny introns.</title>
        <authorList>
            <person name="Slabodnick M."/>
            <person name="Ruby J.G."/>
            <person name="Reiff S.B."/>
            <person name="Swart E.C."/>
            <person name="Gosai S."/>
            <person name="Prabakaran S."/>
            <person name="Witkowska E."/>
            <person name="Larue G.E."/>
            <person name="Fisher S."/>
            <person name="Freeman R.M."/>
            <person name="Gunawardena J."/>
            <person name="Chu W."/>
            <person name="Stover N.A."/>
            <person name="Gregory B.D."/>
            <person name="Nowacki M."/>
            <person name="Derisi J."/>
            <person name="Roy S.W."/>
            <person name="Marshall W.F."/>
            <person name="Sood P."/>
        </authorList>
    </citation>
    <scope>NUCLEOTIDE SEQUENCE [LARGE SCALE GENOMIC DNA]</scope>
    <source>
        <strain evidence="8">WM001</strain>
    </source>
</reference>
<dbReference type="GO" id="GO:0005680">
    <property type="term" value="C:anaphase-promoting complex"/>
    <property type="evidence" value="ECO:0007669"/>
    <property type="project" value="TreeGrafter"/>
</dbReference>
<dbReference type="GO" id="GO:0010997">
    <property type="term" value="F:anaphase-promoting complex binding"/>
    <property type="evidence" value="ECO:0007669"/>
    <property type="project" value="InterPro"/>
</dbReference>
<name>A0A1R2B7Q6_9CILI</name>
<feature type="compositionally biased region" description="Polar residues" evidence="6">
    <location>
        <begin position="16"/>
        <end position="26"/>
    </location>
</feature>
<dbReference type="Pfam" id="PF24807">
    <property type="entry name" value="WD40_CDC20-Fz"/>
    <property type="match status" value="1"/>
</dbReference>
<keyword evidence="2 5" id="KW-0853">WD repeat</keyword>
<dbReference type="InterPro" id="IPR056150">
    <property type="entry name" value="WD40_CDC20-Fz"/>
</dbReference>
<dbReference type="Proteomes" id="UP000187209">
    <property type="component" value="Unassembled WGS sequence"/>
</dbReference>
<dbReference type="PROSITE" id="PS50294">
    <property type="entry name" value="WD_REPEATS_REGION"/>
    <property type="match status" value="2"/>
</dbReference>
<dbReference type="SUPFAM" id="SSF50978">
    <property type="entry name" value="WD40 repeat-like"/>
    <property type="match status" value="1"/>
</dbReference>
<evidence type="ECO:0000256" key="4">
    <source>
        <dbReference type="ARBA" id="ARBA00023306"/>
    </source>
</evidence>
<dbReference type="GO" id="GO:1905786">
    <property type="term" value="P:positive regulation of anaphase-promoting complex-dependent catabolic process"/>
    <property type="evidence" value="ECO:0007669"/>
    <property type="project" value="TreeGrafter"/>
</dbReference>
<dbReference type="InterPro" id="IPR015943">
    <property type="entry name" value="WD40/YVTN_repeat-like_dom_sf"/>
</dbReference>
<dbReference type="PROSITE" id="PS50082">
    <property type="entry name" value="WD_REPEATS_2"/>
    <property type="match status" value="3"/>
</dbReference>
<feature type="repeat" description="WD" evidence="5">
    <location>
        <begin position="388"/>
        <end position="421"/>
    </location>
</feature>
<dbReference type="GO" id="GO:0031145">
    <property type="term" value="P:anaphase-promoting complex-dependent catabolic process"/>
    <property type="evidence" value="ECO:0007669"/>
    <property type="project" value="TreeGrafter"/>
</dbReference>
<dbReference type="CDD" id="cd00200">
    <property type="entry name" value="WD40"/>
    <property type="match status" value="1"/>
</dbReference>
<comment type="similarity">
    <text evidence="1">Belongs to the WD repeat CDC20/Fizzy family.</text>
</comment>
<proteinExistence type="inferred from homology"/>
<dbReference type="SMART" id="SM00320">
    <property type="entry name" value="WD40"/>
    <property type="match status" value="7"/>
</dbReference>
<accession>A0A1R2B7Q6</accession>
<organism evidence="8 9">
    <name type="scientific">Stentor coeruleus</name>
    <dbReference type="NCBI Taxonomy" id="5963"/>
    <lineage>
        <taxon>Eukaryota</taxon>
        <taxon>Sar</taxon>
        <taxon>Alveolata</taxon>
        <taxon>Ciliophora</taxon>
        <taxon>Postciliodesmatophora</taxon>
        <taxon>Heterotrichea</taxon>
        <taxon>Heterotrichida</taxon>
        <taxon>Stentoridae</taxon>
        <taxon>Stentor</taxon>
    </lineage>
</organism>
<feature type="domain" description="CDC20/Fizzy WD40" evidence="7">
    <location>
        <begin position="132"/>
        <end position="419"/>
    </location>
</feature>
<dbReference type="PROSITE" id="PS00678">
    <property type="entry name" value="WD_REPEATS_1"/>
    <property type="match status" value="1"/>
</dbReference>